<dbReference type="OrthoDB" id="8119704at2759"/>
<dbReference type="AlphaFoldDB" id="A0A8S0YQI4"/>
<dbReference type="Proteomes" id="UP000494256">
    <property type="component" value="Unassembled WGS sequence"/>
</dbReference>
<organism evidence="1 2">
    <name type="scientific">Arctia plantaginis</name>
    <name type="common">Wood tiger moth</name>
    <name type="synonym">Phalaena plantaginis</name>
    <dbReference type="NCBI Taxonomy" id="874455"/>
    <lineage>
        <taxon>Eukaryota</taxon>
        <taxon>Metazoa</taxon>
        <taxon>Ecdysozoa</taxon>
        <taxon>Arthropoda</taxon>
        <taxon>Hexapoda</taxon>
        <taxon>Insecta</taxon>
        <taxon>Pterygota</taxon>
        <taxon>Neoptera</taxon>
        <taxon>Endopterygota</taxon>
        <taxon>Lepidoptera</taxon>
        <taxon>Glossata</taxon>
        <taxon>Ditrysia</taxon>
        <taxon>Noctuoidea</taxon>
        <taxon>Erebidae</taxon>
        <taxon>Arctiinae</taxon>
        <taxon>Arctia</taxon>
    </lineage>
</organism>
<name>A0A8S0YQI4_ARCPL</name>
<sequence length="113" mass="13136">MLQYTTVSYGRSDQKKNFRTPFAKILCCRNQSNKMLTFLRSAIRRSLKTHPILTHTAVYATFYAAADISQKTFKRLQYVDNAQKPEYKLIETAKLAAVGSSIYAPTLFYWYVY</sequence>
<evidence type="ECO:0000313" key="2">
    <source>
        <dbReference type="Proteomes" id="UP000494256"/>
    </source>
</evidence>
<proteinExistence type="predicted"/>
<protein>
    <submittedName>
        <fullName evidence="1">Uncharacterized protein</fullName>
    </submittedName>
</protein>
<gene>
    <name evidence="1" type="ORF">APLA_LOCUS370</name>
</gene>
<accession>A0A8S0YQI4</accession>
<dbReference type="EMBL" id="CADEBD010000037">
    <property type="protein sequence ID" value="CAB3220591.1"/>
    <property type="molecule type" value="Genomic_DNA"/>
</dbReference>
<evidence type="ECO:0000313" key="1">
    <source>
        <dbReference type="EMBL" id="CAB3220591.1"/>
    </source>
</evidence>
<comment type="caution">
    <text evidence="1">The sequence shown here is derived from an EMBL/GenBank/DDBJ whole genome shotgun (WGS) entry which is preliminary data.</text>
</comment>
<reference evidence="1 2" key="1">
    <citation type="submission" date="2020-04" db="EMBL/GenBank/DDBJ databases">
        <authorList>
            <person name="Wallbank WR R."/>
            <person name="Pardo Diaz C."/>
            <person name="Kozak K."/>
            <person name="Martin S."/>
            <person name="Jiggins C."/>
            <person name="Moest M."/>
            <person name="Warren A I."/>
            <person name="Byers J.R.P. K."/>
            <person name="Montejo-Kovacevich G."/>
            <person name="Yen C E."/>
        </authorList>
    </citation>
    <scope>NUCLEOTIDE SEQUENCE [LARGE SCALE GENOMIC DNA]</scope>
</reference>